<dbReference type="OrthoDB" id="67279at2"/>
<protein>
    <submittedName>
        <fullName evidence="1">Uncharacterized protein</fullName>
    </submittedName>
</protein>
<accession>A0A3M6R7Y3</accession>
<proteinExistence type="predicted"/>
<reference evidence="1 2" key="1">
    <citation type="submission" date="2018-10" db="EMBL/GenBank/DDBJ databases">
        <title>Comamonadaceae CDC group NO-1 genome sequencing and assembly.</title>
        <authorList>
            <person name="Bernier A.-M."/>
            <person name="Bernard K."/>
        </authorList>
    </citation>
    <scope>NUCLEOTIDE SEQUENCE [LARGE SCALE GENOMIC DNA]</scope>
    <source>
        <strain evidence="1 2">NML180582</strain>
    </source>
</reference>
<dbReference type="AlphaFoldDB" id="A0A3M6R7Y3"/>
<dbReference type="InterPro" id="IPR046505">
    <property type="entry name" value="DUF6683"/>
</dbReference>
<comment type="caution">
    <text evidence="1">The sequence shown here is derived from an EMBL/GenBank/DDBJ whole genome shotgun (WGS) entry which is preliminary data.</text>
</comment>
<gene>
    <name evidence="1" type="ORF">EBQ34_11080</name>
</gene>
<dbReference type="Proteomes" id="UP000275180">
    <property type="component" value="Unassembled WGS sequence"/>
</dbReference>
<dbReference type="Pfam" id="PF20388">
    <property type="entry name" value="DUF6683"/>
    <property type="match status" value="1"/>
</dbReference>
<dbReference type="RefSeq" id="WP_122245488.1">
    <property type="nucleotide sequence ID" value="NZ_RDQJ01000018.1"/>
</dbReference>
<evidence type="ECO:0000313" key="1">
    <source>
        <dbReference type="EMBL" id="RMX10980.1"/>
    </source>
</evidence>
<organism evidence="1 2">
    <name type="scientific">Vandammella animalimorsus</name>
    <dbReference type="NCBI Taxonomy" id="2029117"/>
    <lineage>
        <taxon>Bacteria</taxon>
        <taxon>Pseudomonadati</taxon>
        <taxon>Pseudomonadota</taxon>
        <taxon>Betaproteobacteria</taxon>
        <taxon>Burkholderiales</taxon>
        <taxon>Comamonadaceae</taxon>
        <taxon>Vandammella</taxon>
    </lineage>
</organism>
<dbReference type="EMBL" id="RDQJ01000018">
    <property type="protein sequence ID" value="RMX10980.1"/>
    <property type="molecule type" value="Genomic_DNA"/>
</dbReference>
<sequence>MPIQCTTWGRLAVQARFFWAQKRRALGALALAVGLAQPAASWGFAGVFDAAAQDALRAVGGALSSSTPPPASDKSAASASNAGYTYTPALSAQVRDEVIGHLVNVGKSRGALDAQGEQALRDAFGKIDLVALLEPELKKQGYAMHDLGTALTTWLMVHYGILQGANTTDAQNAAVHRQIQQRMASVADIQGMNDAQKQRVAEALYWFATLAQHGYEQAKQGAQGYSVQAVTDDARQALKSFGFDAEQMKLSDQGFVTQQ</sequence>
<evidence type="ECO:0000313" key="2">
    <source>
        <dbReference type="Proteomes" id="UP000275180"/>
    </source>
</evidence>
<name>A0A3M6R7Y3_9BURK</name>